<gene>
    <name evidence="16" type="ORF">M440DRAFT_1394095</name>
</gene>
<feature type="region of interest" description="Disordered" evidence="13">
    <location>
        <begin position="40"/>
        <end position="93"/>
    </location>
</feature>
<dbReference type="InterPro" id="IPR006085">
    <property type="entry name" value="XPG_DNA_repair_N"/>
</dbReference>
<dbReference type="SUPFAM" id="SSF47807">
    <property type="entry name" value="5' to 3' exonuclease, C-terminal subdomain"/>
    <property type="match status" value="1"/>
</dbReference>
<feature type="compositionally biased region" description="Basic and acidic residues" evidence="13">
    <location>
        <begin position="1286"/>
        <end position="1300"/>
    </location>
</feature>
<feature type="region of interest" description="Disordered" evidence="13">
    <location>
        <begin position="1926"/>
        <end position="1955"/>
    </location>
</feature>
<feature type="domain" description="XPG N-terminal" evidence="15">
    <location>
        <begin position="767"/>
        <end position="864"/>
    </location>
</feature>
<feature type="region of interest" description="Disordered" evidence="13">
    <location>
        <begin position="1122"/>
        <end position="1166"/>
    </location>
</feature>
<evidence type="ECO:0000256" key="6">
    <source>
        <dbReference type="ARBA" id="ARBA00022759"/>
    </source>
</evidence>
<dbReference type="GO" id="GO:0005634">
    <property type="term" value="C:nucleus"/>
    <property type="evidence" value="ECO:0007669"/>
    <property type="project" value="UniProtKB-SubCell"/>
</dbReference>
<feature type="region of interest" description="Disordered" evidence="13">
    <location>
        <begin position="1175"/>
        <end position="1194"/>
    </location>
</feature>
<feature type="compositionally biased region" description="Basic residues" evidence="13">
    <location>
        <begin position="1944"/>
        <end position="1955"/>
    </location>
</feature>
<dbReference type="FunFam" id="3.40.50.1010:FF:000025">
    <property type="entry name" value="DNA repair protein RAD2"/>
    <property type="match status" value="1"/>
</dbReference>
<keyword evidence="9" id="KW-0460">Magnesium</keyword>
<keyword evidence="10" id="KW-0234">DNA repair</keyword>
<comment type="cofactor">
    <cofactor evidence="1">
        <name>Mg(2+)</name>
        <dbReference type="ChEBI" id="CHEBI:18420"/>
    </cofactor>
</comment>
<dbReference type="Pfam" id="PF00752">
    <property type="entry name" value="XPG_N"/>
    <property type="match status" value="1"/>
</dbReference>
<dbReference type="PANTHER" id="PTHR16171">
    <property type="entry name" value="DNA REPAIR PROTEIN COMPLEMENTING XP-G CELLS-RELATED"/>
    <property type="match status" value="1"/>
</dbReference>
<dbReference type="InterPro" id="IPR036279">
    <property type="entry name" value="5-3_exonuclease_C_sf"/>
</dbReference>
<evidence type="ECO:0000256" key="10">
    <source>
        <dbReference type="ARBA" id="ARBA00023204"/>
    </source>
</evidence>
<evidence type="ECO:0000259" key="14">
    <source>
        <dbReference type="SMART" id="SM00484"/>
    </source>
</evidence>
<feature type="region of interest" description="Disordered" evidence="13">
    <location>
        <begin position="1350"/>
        <end position="1583"/>
    </location>
</feature>
<dbReference type="GO" id="GO:0004520">
    <property type="term" value="F:DNA endonuclease activity"/>
    <property type="evidence" value="ECO:0007669"/>
    <property type="project" value="TreeGrafter"/>
</dbReference>
<keyword evidence="11" id="KW-0539">Nucleus</keyword>
<dbReference type="GO" id="GO:0046872">
    <property type="term" value="F:metal ion binding"/>
    <property type="evidence" value="ECO:0007669"/>
    <property type="project" value="UniProtKB-KW"/>
</dbReference>
<dbReference type="PRINTS" id="PR00066">
    <property type="entry name" value="XRODRMPGMNTG"/>
</dbReference>
<dbReference type="InterPro" id="IPR008918">
    <property type="entry name" value="HhH2"/>
</dbReference>
<evidence type="ECO:0000256" key="5">
    <source>
        <dbReference type="ARBA" id="ARBA00022723"/>
    </source>
</evidence>
<dbReference type="OrthoDB" id="31113at2759"/>
<feature type="compositionally biased region" description="Polar residues" evidence="13">
    <location>
        <begin position="1150"/>
        <end position="1166"/>
    </location>
</feature>
<dbReference type="InterPro" id="IPR029060">
    <property type="entry name" value="PIN-like_dom_sf"/>
</dbReference>
<name>A0A2T4BW64_TRILO</name>
<feature type="domain" description="XPG-I" evidence="14">
    <location>
        <begin position="1668"/>
        <end position="1737"/>
    </location>
</feature>
<feature type="region of interest" description="Disordered" evidence="13">
    <location>
        <begin position="1233"/>
        <end position="1337"/>
    </location>
</feature>
<comment type="subcellular location">
    <subcellularLocation>
        <location evidence="2">Nucleus</location>
    </subcellularLocation>
</comment>
<feature type="region of interest" description="Disordered" evidence="13">
    <location>
        <begin position="886"/>
        <end position="905"/>
    </location>
</feature>
<evidence type="ECO:0000313" key="17">
    <source>
        <dbReference type="Proteomes" id="UP000240760"/>
    </source>
</evidence>
<dbReference type="InterPro" id="IPR006084">
    <property type="entry name" value="XPG/Rad2"/>
</dbReference>
<evidence type="ECO:0000256" key="7">
    <source>
        <dbReference type="ARBA" id="ARBA00022763"/>
    </source>
</evidence>
<keyword evidence="4" id="KW-0540">Nuclease</keyword>
<evidence type="ECO:0000256" key="8">
    <source>
        <dbReference type="ARBA" id="ARBA00022801"/>
    </source>
</evidence>
<dbReference type="GO" id="GO:0003697">
    <property type="term" value="F:single-stranded DNA binding"/>
    <property type="evidence" value="ECO:0007669"/>
    <property type="project" value="InterPro"/>
</dbReference>
<feature type="region of interest" description="Disordered" evidence="13">
    <location>
        <begin position="1613"/>
        <end position="1633"/>
    </location>
</feature>
<evidence type="ECO:0000313" key="16">
    <source>
        <dbReference type="EMBL" id="PTB73559.1"/>
    </source>
</evidence>
<dbReference type="EMBL" id="KZ679138">
    <property type="protein sequence ID" value="PTB73559.1"/>
    <property type="molecule type" value="Genomic_DNA"/>
</dbReference>
<dbReference type="Gene3D" id="3.40.50.1010">
    <property type="entry name" value="5'-nuclease"/>
    <property type="match status" value="2"/>
</dbReference>
<dbReference type="SMART" id="SM00485">
    <property type="entry name" value="XPGN"/>
    <property type="match status" value="1"/>
</dbReference>
<accession>A0A2T4BW64</accession>
<keyword evidence="17" id="KW-1185">Reference proteome</keyword>
<comment type="function">
    <text evidence="12">Single-stranded DNA endonuclease involved in excision repair of DNA damaged with UV light, bulky adducts, or cross-linking agents. Essential for the incision step of excision-repair.</text>
</comment>
<evidence type="ECO:0000259" key="15">
    <source>
        <dbReference type="SMART" id="SM00485"/>
    </source>
</evidence>
<dbReference type="GO" id="GO:0006289">
    <property type="term" value="P:nucleotide-excision repair"/>
    <property type="evidence" value="ECO:0007669"/>
    <property type="project" value="InterPro"/>
</dbReference>
<keyword evidence="8" id="KW-0378">Hydrolase</keyword>
<evidence type="ECO:0000256" key="1">
    <source>
        <dbReference type="ARBA" id="ARBA00001946"/>
    </source>
</evidence>
<dbReference type="FunFam" id="1.10.150.20:FF:000050">
    <property type="entry name" value="DNA repair protein UVH3"/>
    <property type="match status" value="1"/>
</dbReference>
<feature type="compositionally biased region" description="Basic and acidic residues" evidence="13">
    <location>
        <begin position="1408"/>
        <end position="1447"/>
    </location>
</feature>
<feature type="compositionally biased region" description="Acidic residues" evidence="13">
    <location>
        <begin position="1495"/>
        <end position="1511"/>
    </location>
</feature>
<dbReference type="InterPro" id="IPR001044">
    <property type="entry name" value="XPG/Rad2_eukaryotes"/>
</dbReference>
<evidence type="ECO:0000256" key="4">
    <source>
        <dbReference type="ARBA" id="ARBA00022722"/>
    </source>
</evidence>
<feature type="compositionally biased region" description="Basic and acidic residues" evidence="13">
    <location>
        <begin position="1370"/>
        <end position="1379"/>
    </location>
</feature>
<dbReference type="Proteomes" id="UP000240760">
    <property type="component" value="Unassembled WGS sequence"/>
</dbReference>
<reference evidence="16 17" key="1">
    <citation type="submission" date="2016-07" db="EMBL/GenBank/DDBJ databases">
        <title>Multiple horizontal gene transfer events from other fungi enriched the ability of initially mycotrophic Trichoderma (Ascomycota) to feed on dead plant biomass.</title>
        <authorList>
            <consortium name="DOE Joint Genome Institute"/>
            <person name="Aerts A."/>
            <person name="Atanasova L."/>
            <person name="Chenthamara K."/>
            <person name="Zhang J."/>
            <person name="Grujic M."/>
            <person name="Henrissat B."/>
            <person name="Kuo A."/>
            <person name="Salamov A."/>
            <person name="Lipzen A."/>
            <person name="Labutti K."/>
            <person name="Barry K."/>
            <person name="Miao Y."/>
            <person name="Rahimi M.J."/>
            <person name="Shen Q."/>
            <person name="Grigoriev I.V."/>
            <person name="Kubicek C.P."/>
            <person name="Druzhinina I.S."/>
        </authorList>
    </citation>
    <scope>NUCLEOTIDE SEQUENCE [LARGE SCALE GENOMIC DNA]</scope>
    <source>
        <strain evidence="16 17">ATCC 18648</strain>
    </source>
</reference>
<dbReference type="PRINTS" id="PR00853">
    <property type="entry name" value="XPGRADSUPER"/>
</dbReference>
<feature type="compositionally biased region" description="Acidic residues" evidence="13">
    <location>
        <begin position="1126"/>
        <end position="1140"/>
    </location>
</feature>
<proteinExistence type="inferred from homology"/>
<dbReference type="SMART" id="SM00484">
    <property type="entry name" value="XPGI"/>
    <property type="match status" value="1"/>
</dbReference>
<dbReference type="CDD" id="cd09868">
    <property type="entry name" value="PIN_XPG_RAD2"/>
    <property type="match status" value="2"/>
</dbReference>
<evidence type="ECO:0000256" key="13">
    <source>
        <dbReference type="SAM" id="MobiDB-lite"/>
    </source>
</evidence>
<dbReference type="FunFam" id="3.40.50.1010:FF:000061">
    <property type="entry name" value="Single-stranded DNA endonuclease (Eurofung)"/>
    <property type="match status" value="1"/>
</dbReference>
<evidence type="ECO:0000256" key="12">
    <source>
        <dbReference type="ARBA" id="ARBA00053135"/>
    </source>
</evidence>
<evidence type="ECO:0000256" key="11">
    <source>
        <dbReference type="ARBA" id="ARBA00023242"/>
    </source>
</evidence>
<feature type="compositionally biased region" description="Basic residues" evidence="13">
    <location>
        <begin position="62"/>
        <end position="84"/>
    </location>
</feature>
<dbReference type="SUPFAM" id="SSF88723">
    <property type="entry name" value="PIN domain-like"/>
    <property type="match status" value="1"/>
</dbReference>
<dbReference type="Pfam" id="PF00867">
    <property type="entry name" value="XPG_I"/>
    <property type="match status" value="1"/>
</dbReference>
<dbReference type="InterPro" id="IPR019974">
    <property type="entry name" value="XPG_CS"/>
</dbReference>
<evidence type="ECO:0000256" key="3">
    <source>
        <dbReference type="ARBA" id="ARBA00005283"/>
    </source>
</evidence>
<dbReference type="Gene3D" id="1.10.150.20">
    <property type="entry name" value="5' to 3' exonuclease, C-terminal subdomain"/>
    <property type="match status" value="1"/>
</dbReference>
<keyword evidence="6" id="KW-0255">Endonuclease</keyword>
<dbReference type="CDD" id="cd09904">
    <property type="entry name" value="H3TH_XPG"/>
    <property type="match status" value="1"/>
</dbReference>
<keyword evidence="5" id="KW-0479">Metal-binding</keyword>
<evidence type="ECO:0000256" key="2">
    <source>
        <dbReference type="ARBA" id="ARBA00004123"/>
    </source>
</evidence>
<sequence length="1955" mass="221892">MARTISKHTIRIPNAIYRKLRSVTHARYSICLEGLDASAVDSSGDEESDEEPRPAAAGQQRRQARPGRGKKMKKGAKRLKKNKQAAKPAPQSLDEVPLESYRIIEDADGIVTDYLLAVYALFQEIGDLRMYMSSVWREVAYEGLNSAVAATLNDLATAIVKRTESAIMVDFPGRESYETVMRTMTRGNVEKAQGNYTMALYRAAGSDGRPEKMEEASLDVKEQFLIYAYRDLVDFVTDFQATRSGKPTKRMLQEIDKWDPTFNLQRATKDQRLRWRRSYTINWLYDLINVYSSIVVQRNTMKGERHVYEKVDWSADGQWSEHVRLFGINEFAGIVTSLAMQKPGTDVKKLISPSLVFQLQCIVDSLMVTRGWSLSIFKGHVLEPPMRGFRPRRDVDLFLDRDVKIFGKGVLQGANVLIQLLERDNMLHGNPSRHEGHINEFSSFFCGAGLVEGLELVYRFGLTLWDRIPEPMLIVHLHNMLVQKKYLDRPIGLFAALENTFPTAFFADGRPPTTDFTQALYDQIGKTGTHFEQRRRATFKRAAKTSAKTTHALLDLAANRFFRTKCNLLLYREARWNPDRIPDADLGKQTLLFNIRSRQPCEGGAPYPLRDTSDNDPMSALPRLPAPETLTRRELLELIRCDIYSDICGPFPYSSLNYFWVTARMMSLFMMFEQQLKNVNNPLYHDIYVANRGRSSEKRLFLAVAALSERDEECLRIMAKVMEEQRMGWMQHIYWDDLDSSMDGLRRHRDDAEEPDLDMCNARTLAMGVNGLWTVVQPCARPTNLATLNRKRLAVDASIWIYQFLKAVRDKEGNALRNSHIVGFFRRICKLLWFGIQPVFVFDGGAPALKRATIQKRKQRREGRREDAVRTAGKLLAIQMQRLAEEEEEKRKREKERPRALRAEEEEEVIPEAKDLIYVEEIGMSQQERMRNRRFYKQDAYHLPEIEGGIASMGKPDDPRIMSVEELEEYARQFNNGEDINLYDFSKIDFDGDFFKSLPPPDRYNILNAARLRSRLRMGLSKEQLDDMFPDRMAFSRFQIERVKERNHLTQRLMYEVGMSGTDLTLGVNARIAGEKNREYILVKNEGVEGGWALGVVSKDKDVGQAHKPIDVDAVEFHYQAKDEKSEDEEDDDDDFEDVPIEGFNRLPKLSQSNTASREAAQGLTSRRQQYYANHRQEAASNEGNDEGSLFVGGRLDPTEAAFEDQPGESMHPEEEHDLNYAIALSLQNQHGVGRETEDNADVEDDARDKPEWTQVAVEAPKPIGHRSGSMIAHIVNNRANAAVPKRQEAPVEEDKAKDSDSDDDMQAILARSRRMKKSQPKPVFENKKNPFDGPLPFPKLDWGSSLFAKKKKSPVEEEPIVVTAGGDGGLDKVGKQEQEALGGGFEVDQQQEDGPKPLPPWLVDDSTDIREAIKKQQDVDREINAQDRAEAEEEERLRRRELRDQLIEIESSDDEEGTKDSKIIEIPPSPEAAPADFNEDHKAALDVKSPIAEPAEEVEKADDESPEPEFEQVPILEQPSAPSAPLLETQESRDSPEPEFEDVHAPDSTLDGDAQAAAFLAETAPSGHPPAEATLGSTTIADDDLFNDDVEYDEFSDPEDEELLAQMAEEAEEHARFASELNNKSTQQNKEDYERELRALRNQQKKDRRDADEVTQTMIAECQALLRLFGIPYITAPMEAEAQCAELVRLGMVDGIVTDDSDTFLFGGTRVYKNMFNSNKFVECYLASDLEKELSLSREQLISLAQLLGSDYTEGLPGVGPVTAVEILSEFPGKDGLEQFREWWKEVQSQTRPKEADASSPFRRKFRKSQATKLFLPLGFPSPAVYEAYLHPIVDSSTEKFQWGVPDVAGLREYLMATIGWSKERTDEVLVPVIRDMNKREIEGTQSNITRFFGGSVGAGARETFAPRQRVQGSKRMAAAVDRLRANVAGEEEEEEGDGSGANKRRKTARQRRA</sequence>
<feature type="compositionally biased region" description="Basic and acidic residues" evidence="13">
    <location>
        <begin position="1531"/>
        <end position="1546"/>
    </location>
</feature>
<dbReference type="InterPro" id="IPR006086">
    <property type="entry name" value="XPG-I_dom"/>
</dbReference>
<dbReference type="PROSITE" id="PS00842">
    <property type="entry name" value="XPG_2"/>
    <property type="match status" value="1"/>
</dbReference>
<protein>
    <submittedName>
        <fullName evidence="16">PIN domain-like protein</fullName>
    </submittedName>
</protein>
<dbReference type="SMART" id="SM00279">
    <property type="entry name" value="HhH2"/>
    <property type="match status" value="1"/>
</dbReference>
<dbReference type="InterPro" id="IPR046539">
    <property type="entry name" value="DUF6604"/>
</dbReference>
<dbReference type="GO" id="GO:0016788">
    <property type="term" value="F:hydrolase activity, acting on ester bonds"/>
    <property type="evidence" value="ECO:0007669"/>
    <property type="project" value="InterPro"/>
</dbReference>
<dbReference type="STRING" id="983965.A0A2T4BW64"/>
<feature type="compositionally biased region" description="Basic and acidic residues" evidence="13">
    <location>
        <begin position="889"/>
        <end position="903"/>
    </location>
</feature>
<dbReference type="Pfam" id="PF20253">
    <property type="entry name" value="DUF6604"/>
    <property type="match status" value="1"/>
</dbReference>
<comment type="similarity">
    <text evidence="3">Belongs to the XPG/RAD2 endonuclease family. XPG subfamily.</text>
</comment>
<evidence type="ECO:0000256" key="9">
    <source>
        <dbReference type="ARBA" id="ARBA00022842"/>
    </source>
</evidence>
<organism evidence="16 17">
    <name type="scientific">Trichoderma longibrachiatum ATCC 18648</name>
    <dbReference type="NCBI Taxonomy" id="983965"/>
    <lineage>
        <taxon>Eukaryota</taxon>
        <taxon>Fungi</taxon>
        <taxon>Dikarya</taxon>
        <taxon>Ascomycota</taxon>
        <taxon>Pezizomycotina</taxon>
        <taxon>Sordariomycetes</taxon>
        <taxon>Hypocreomycetidae</taxon>
        <taxon>Hypocreales</taxon>
        <taxon>Hypocreaceae</taxon>
        <taxon>Trichoderma</taxon>
    </lineage>
</organism>
<dbReference type="PANTHER" id="PTHR16171:SF7">
    <property type="entry name" value="DNA REPAIR PROTEIN RAD2"/>
    <property type="match status" value="1"/>
</dbReference>
<keyword evidence="7" id="KW-0227">DNA damage</keyword>